<evidence type="ECO:0000256" key="1">
    <source>
        <dbReference type="ARBA" id="ARBA00022747"/>
    </source>
</evidence>
<keyword evidence="2" id="KW-0238">DNA-binding</keyword>
<evidence type="ECO:0000313" key="4">
    <source>
        <dbReference type="Proteomes" id="UP001055911"/>
    </source>
</evidence>
<dbReference type="EMBL" id="CP097119">
    <property type="protein sequence ID" value="USS89217.1"/>
    <property type="molecule type" value="Genomic_DNA"/>
</dbReference>
<gene>
    <name evidence="3" type="ORF">M3M40_07030</name>
</gene>
<accession>A0A9Q8ZRK9</accession>
<keyword evidence="1" id="KW-0680">Restriction system</keyword>
<keyword evidence="4" id="KW-1185">Reference proteome</keyword>
<protein>
    <recommendedName>
        <fullName evidence="5">Type I restriction modification DNA specificity domain-containing protein</fullName>
    </recommendedName>
</protein>
<dbReference type="InterPro" id="IPR052021">
    <property type="entry name" value="Type-I_RS_S_subunit"/>
</dbReference>
<evidence type="ECO:0008006" key="5">
    <source>
        <dbReference type="Google" id="ProtNLM"/>
    </source>
</evidence>
<reference evidence="3" key="1">
    <citation type="submission" date="2022-05" db="EMBL/GenBank/DDBJ databases">
        <authorList>
            <person name="Oliphant S.A."/>
            <person name="Watson-Haigh N.S."/>
            <person name="Sumby K.M."/>
            <person name="Gardner J.M."/>
            <person name="Jiranek V."/>
        </authorList>
    </citation>
    <scope>NUCLEOTIDE SEQUENCE</scope>
    <source>
        <strain evidence="3">KI4_B1</strain>
    </source>
</reference>
<dbReference type="InterPro" id="IPR044946">
    <property type="entry name" value="Restrct_endonuc_typeI_TRD_sf"/>
</dbReference>
<dbReference type="Gene3D" id="3.90.220.20">
    <property type="entry name" value="DNA methylase specificity domains"/>
    <property type="match status" value="1"/>
</dbReference>
<evidence type="ECO:0000313" key="3">
    <source>
        <dbReference type="EMBL" id="USS89217.1"/>
    </source>
</evidence>
<dbReference type="PANTHER" id="PTHR30408">
    <property type="entry name" value="TYPE-1 RESTRICTION ENZYME ECOKI SPECIFICITY PROTEIN"/>
    <property type="match status" value="1"/>
</dbReference>
<dbReference type="PANTHER" id="PTHR30408:SF12">
    <property type="entry name" value="TYPE I RESTRICTION ENZYME MJAVIII SPECIFICITY SUBUNIT"/>
    <property type="match status" value="1"/>
</dbReference>
<evidence type="ECO:0000256" key="2">
    <source>
        <dbReference type="ARBA" id="ARBA00023125"/>
    </source>
</evidence>
<name>A0A9Q8ZRK9_9LACO</name>
<organism evidence="3 4">
    <name type="scientific">Fructilactobacillus cliffordii</name>
    <dbReference type="NCBI Taxonomy" id="2940299"/>
    <lineage>
        <taxon>Bacteria</taxon>
        <taxon>Bacillati</taxon>
        <taxon>Bacillota</taxon>
        <taxon>Bacilli</taxon>
        <taxon>Lactobacillales</taxon>
        <taxon>Lactobacillaceae</taxon>
        <taxon>Fructilactobacillus</taxon>
    </lineage>
</organism>
<sequence>MKRQSTLSKVGCFFEYAVKKPNNLITVKKRKLAGLQTVQKALLQELFPRRVERNPCIRFTYFDSNWHKQKLAKLITHNTTRNKELKIKTVESISNRRGLIKQTDQFNQYSVASKNLSNYYILQPGYFAYNPSRINVGSIAYKRNDQTSLVSPLYVSFYTATEINDDYLLEWFKTDDFKLQRQRLSEGSVRELLSFNQLAEMKLKFASYSEQAKIARLLELVNQKIKLNEQKIAKLITLNKSLLHKMLL</sequence>
<dbReference type="GO" id="GO:0003677">
    <property type="term" value="F:DNA binding"/>
    <property type="evidence" value="ECO:0007669"/>
    <property type="project" value="UniProtKB-KW"/>
</dbReference>
<dbReference type="Proteomes" id="UP001055911">
    <property type="component" value="Chromosome"/>
</dbReference>
<dbReference type="RefSeq" id="WP_252766745.1">
    <property type="nucleotide sequence ID" value="NZ_CP097119.1"/>
</dbReference>
<dbReference type="SUPFAM" id="SSF116734">
    <property type="entry name" value="DNA methylase specificity domain"/>
    <property type="match status" value="1"/>
</dbReference>
<dbReference type="AlphaFoldDB" id="A0A9Q8ZRK9"/>
<dbReference type="GO" id="GO:0009307">
    <property type="term" value="P:DNA restriction-modification system"/>
    <property type="evidence" value="ECO:0007669"/>
    <property type="project" value="UniProtKB-KW"/>
</dbReference>
<proteinExistence type="predicted"/>